<comment type="similarity">
    <text evidence="1">Belongs to the helicase family. DnaB subfamily.</text>
</comment>
<dbReference type="InterPro" id="IPR007694">
    <property type="entry name" value="DNA_helicase_DnaB-like_C"/>
</dbReference>
<dbReference type="PATRIC" id="fig|656366.3.peg.1090"/>
<evidence type="ECO:0000256" key="4">
    <source>
        <dbReference type="ARBA" id="ARBA00022801"/>
    </source>
</evidence>
<dbReference type="InterPro" id="IPR036185">
    <property type="entry name" value="DNA_heli_DnaB-like_N_sf"/>
</dbReference>
<evidence type="ECO:0000256" key="10">
    <source>
        <dbReference type="ARBA" id="ARBA00048954"/>
    </source>
</evidence>
<accession>A0A0M4QES3</accession>
<sequence length="418" mass="45437">MTPAEESILGAALLSGGECLTGVTITERDFSTVAGGALFDLIKNITDAGGHADLITVSQSIQEMTADEKRGFPTPGRLNELFNRGGSGVAVPFHAEIVAKDAARRRLISAGQWLVQYGTEGMDVDVLVDKTLEAVQGAVSGVSTTVEAIGATLADTINSFGEPVTYQETPWDSINHLIQGWRPGGLYIIGARPSVGKTIAGLQAAIRLAVSGPVAFISLEMSEVELQKRMISYDVKIDIGHITRNNLTDDDLTRMAPAIQRWEAMPLYVDKTHGAKFSDISRHVWSVKRQHGLAAVVVDYLQLMEPSDPKKNEYQTVTENSRKLKLLAQQLDVPVIALSQLNRSSEQRDGKVPQLSDLRASGGVEQDADVVILLHRDLMKAPHEIELIVAKNRHGTTGSADMDFCGHYSEIRDRYQAA</sequence>
<dbReference type="GO" id="GO:0043139">
    <property type="term" value="F:5'-3' DNA helicase activity"/>
    <property type="evidence" value="ECO:0007669"/>
    <property type="project" value="UniProtKB-EC"/>
</dbReference>
<dbReference type="GO" id="GO:0006260">
    <property type="term" value="P:DNA replication"/>
    <property type="evidence" value="ECO:0007669"/>
    <property type="project" value="UniProtKB-KW"/>
</dbReference>
<keyword evidence="5" id="KW-0347">Helicase</keyword>
<dbReference type="EMBL" id="CP012677">
    <property type="protein sequence ID" value="ALE91842.1"/>
    <property type="molecule type" value="Genomic_DNA"/>
</dbReference>
<comment type="catalytic activity">
    <reaction evidence="10">
        <text>ATP + H2O = ADP + phosphate + H(+)</text>
        <dbReference type="Rhea" id="RHEA:13065"/>
        <dbReference type="ChEBI" id="CHEBI:15377"/>
        <dbReference type="ChEBI" id="CHEBI:15378"/>
        <dbReference type="ChEBI" id="CHEBI:30616"/>
        <dbReference type="ChEBI" id="CHEBI:43474"/>
        <dbReference type="ChEBI" id="CHEBI:456216"/>
        <dbReference type="EC" id="5.6.2.3"/>
    </reaction>
</comment>
<keyword evidence="6" id="KW-0067">ATP-binding</keyword>
<evidence type="ECO:0000313" key="12">
    <source>
        <dbReference type="EMBL" id="ALE91842.1"/>
    </source>
</evidence>
<dbReference type="AlphaFoldDB" id="A0A0M4QES3"/>
<dbReference type="PANTHER" id="PTHR30153">
    <property type="entry name" value="REPLICATIVE DNA HELICASE DNAB"/>
    <property type="match status" value="1"/>
</dbReference>
<dbReference type="Gene3D" id="1.10.860.10">
    <property type="entry name" value="DNAb Helicase, Chain A"/>
    <property type="match status" value="1"/>
</dbReference>
<dbReference type="InterPro" id="IPR016136">
    <property type="entry name" value="DNA_helicase_N/primase_C"/>
</dbReference>
<dbReference type="RefSeq" id="WP_062006204.1">
    <property type="nucleotide sequence ID" value="NZ_CP012677.1"/>
</dbReference>
<dbReference type="Pfam" id="PF00772">
    <property type="entry name" value="DnaB"/>
    <property type="match status" value="1"/>
</dbReference>
<dbReference type="GO" id="GO:0016787">
    <property type="term" value="F:hydrolase activity"/>
    <property type="evidence" value="ECO:0007669"/>
    <property type="project" value="UniProtKB-KW"/>
</dbReference>
<protein>
    <recommendedName>
        <fullName evidence="9">DNA 5'-3' helicase</fullName>
        <ecNumber evidence="9">5.6.2.3</ecNumber>
    </recommendedName>
</protein>
<keyword evidence="2" id="KW-0235">DNA replication</keyword>
<dbReference type="InterPro" id="IPR007693">
    <property type="entry name" value="DNA_helicase_DnaB-like_N"/>
</dbReference>
<keyword evidence="7" id="KW-0238">DNA-binding</keyword>
<dbReference type="EC" id="5.6.2.3" evidence="9"/>
<dbReference type="OrthoDB" id="9773982at2"/>
<keyword evidence="4" id="KW-0378">Hydrolase</keyword>
<evidence type="ECO:0000256" key="8">
    <source>
        <dbReference type="ARBA" id="ARBA00023235"/>
    </source>
</evidence>
<dbReference type="Pfam" id="PF03796">
    <property type="entry name" value="DnaB_C"/>
    <property type="match status" value="1"/>
</dbReference>
<dbReference type="GO" id="GO:0005524">
    <property type="term" value="F:ATP binding"/>
    <property type="evidence" value="ECO:0007669"/>
    <property type="project" value="UniProtKB-KW"/>
</dbReference>
<dbReference type="PROSITE" id="PS51199">
    <property type="entry name" value="SF4_HELICASE"/>
    <property type="match status" value="1"/>
</dbReference>
<evidence type="ECO:0000313" key="13">
    <source>
        <dbReference type="Proteomes" id="UP000062833"/>
    </source>
</evidence>
<evidence type="ECO:0000256" key="2">
    <source>
        <dbReference type="ARBA" id="ARBA00022705"/>
    </source>
</evidence>
<dbReference type="Gene3D" id="3.40.50.300">
    <property type="entry name" value="P-loop containing nucleotide triphosphate hydrolases"/>
    <property type="match status" value="1"/>
</dbReference>
<keyword evidence="13" id="KW-1185">Reference proteome</keyword>
<name>A0A0M4QES3_9MICC</name>
<feature type="domain" description="SF4 helicase" evidence="11">
    <location>
        <begin position="160"/>
        <end position="418"/>
    </location>
</feature>
<evidence type="ECO:0000259" key="11">
    <source>
        <dbReference type="PROSITE" id="PS51199"/>
    </source>
</evidence>
<evidence type="ECO:0000256" key="7">
    <source>
        <dbReference type="ARBA" id="ARBA00023125"/>
    </source>
</evidence>
<evidence type="ECO:0000256" key="3">
    <source>
        <dbReference type="ARBA" id="ARBA00022741"/>
    </source>
</evidence>
<dbReference type="InterPro" id="IPR027417">
    <property type="entry name" value="P-loop_NTPase"/>
</dbReference>
<reference evidence="13" key="1">
    <citation type="submission" date="2015-09" db="EMBL/GenBank/DDBJ databases">
        <title>Complete genome of Arthrobacter alpinus strain R3.8.</title>
        <authorList>
            <person name="See-Too W.S."/>
            <person name="Chan K.G."/>
        </authorList>
    </citation>
    <scope>NUCLEOTIDE SEQUENCE [LARGE SCALE GENOMIC DNA]</scope>
    <source>
        <strain evidence="13">R3.8</strain>
    </source>
</reference>
<dbReference type="PANTHER" id="PTHR30153:SF2">
    <property type="entry name" value="REPLICATIVE DNA HELICASE"/>
    <property type="match status" value="1"/>
</dbReference>
<dbReference type="GO" id="GO:0003677">
    <property type="term" value="F:DNA binding"/>
    <property type="evidence" value="ECO:0007669"/>
    <property type="project" value="UniProtKB-KW"/>
</dbReference>
<evidence type="ECO:0000256" key="6">
    <source>
        <dbReference type="ARBA" id="ARBA00022840"/>
    </source>
</evidence>
<evidence type="ECO:0000256" key="9">
    <source>
        <dbReference type="ARBA" id="ARBA00044969"/>
    </source>
</evidence>
<proteinExistence type="inferred from homology"/>
<organism evidence="12 13">
    <name type="scientific">Arthrobacter alpinus</name>
    <dbReference type="NCBI Taxonomy" id="656366"/>
    <lineage>
        <taxon>Bacteria</taxon>
        <taxon>Bacillati</taxon>
        <taxon>Actinomycetota</taxon>
        <taxon>Actinomycetes</taxon>
        <taxon>Micrococcales</taxon>
        <taxon>Micrococcaceae</taxon>
        <taxon>Arthrobacter</taxon>
    </lineage>
</organism>
<dbReference type="CDD" id="cd00984">
    <property type="entry name" value="DnaB_C"/>
    <property type="match status" value="1"/>
</dbReference>
<dbReference type="SUPFAM" id="SSF52540">
    <property type="entry name" value="P-loop containing nucleoside triphosphate hydrolases"/>
    <property type="match status" value="1"/>
</dbReference>
<dbReference type="SUPFAM" id="SSF48024">
    <property type="entry name" value="N-terminal domain of DnaB helicase"/>
    <property type="match status" value="1"/>
</dbReference>
<keyword evidence="8" id="KW-0413">Isomerase</keyword>
<keyword evidence="3" id="KW-0547">Nucleotide-binding</keyword>
<evidence type="ECO:0000256" key="5">
    <source>
        <dbReference type="ARBA" id="ARBA00022806"/>
    </source>
</evidence>
<evidence type="ECO:0000256" key="1">
    <source>
        <dbReference type="ARBA" id="ARBA00008428"/>
    </source>
</evidence>
<dbReference type="GO" id="GO:0005829">
    <property type="term" value="C:cytosol"/>
    <property type="evidence" value="ECO:0007669"/>
    <property type="project" value="TreeGrafter"/>
</dbReference>
<dbReference type="Proteomes" id="UP000062833">
    <property type="component" value="Chromosome"/>
</dbReference>
<dbReference type="KEGG" id="aaq:AOC05_05060"/>
<gene>
    <name evidence="12" type="ORF">AOC05_05060</name>
</gene>